<dbReference type="EMBL" id="NSJV01000233">
    <property type="protein sequence ID" value="PAU48550.1"/>
    <property type="molecule type" value="Genomic_DNA"/>
</dbReference>
<dbReference type="GO" id="GO:0005829">
    <property type="term" value="C:cytosol"/>
    <property type="evidence" value="ECO:0007669"/>
    <property type="project" value="TreeGrafter"/>
</dbReference>
<dbReference type="InterPro" id="IPR005475">
    <property type="entry name" value="Transketolase-like_Pyr-bd"/>
</dbReference>
<evidence type="ECO:0000256" key="9">
    <source>
        <dbReference type="ARBA" id="ARBA00023229"/>
    </source>
</evidence>
<evidence type="ECO:0000313" key="13">
    <source>
        <dbReference type="Proteomes" id="UP000218944"/>
    </source>
</evidence>
<keyword evidence="7 10" id="KW-0784">Thiamine biosynthesis</keyword>
<evidence type="ECO:0000256" key="6">
    <source>
        <dbReference type="ARBA" id="ARBA00022842"/>
    </source>
</evidence>
<dbReference type="InterPro" id="IPR029061">
    <property type="entry name" value="THDP-binding"/>
</dbReference>
<dbReference type="RefSeq" id="WP_095581069.1">
    <property type="nucleotide sequence ID" value="NZ_JAJQQQ010000031.1"/>
</dbReference>
<dbReference type="Proteomes" id="UP000218944">
    <property type="component" value="Unassembled WGS sequence"/>
</dbReference>
<dbReference type="GO" id="GO:0016114">
    <property type="term" value="P:terpenoid biosynthetic process"/>
    <property type="evidence" value="ECO:0007669"/>
    <property type="project" value="UniProtKB-UniRule"/>
</dbReference>
<dbReference type="PANTHER" id="PTHR43322:SF5">
    <property type="entry name" value="1-DEOXY-D-XYLULOSE-5-PHOSPHATE SYNTHASE, CHLOROPLASTIC"/>
    <property type="match status" value="1"/>
</dbReference>
<feature type="binding site" evidence="10">
    <location>
        <position position="187"/>
    </location>
    <ligand>
        <name>Mg(2+)</name>
        <dbReference type="ChEBI" id="CHEBI:18420"/>
    </ligand>
</feature>
<dbReference type="GO" id="GO:0019288">
    <property type="term" value="P:isopentenyl diphosphate biosynthetic process, methylerythritol 4-phosphate pathway"/>
    <property type="evidence" value="ECO:0007669"/>
    <property type="project" value="TreeGrafter"/>
</dbReference>
<dbReference type="InterPro" id="IPR005477">
    <property type="entry name" value="Dxylulose-5-P_synthase"/>
</dbReference>
<proteinExistence type="inferred from homology"/>
<evidence type="ECO:0000259" key="11">
    <source>
        <dbReference type="SMART" id="SM00861"/>
    </source>
</evidence>
<feature type="binding site" evidence="10">
    <location>
        <position position="157"/>
    </location>
    <ligand>
        <name>Mg(2+)</name>
        <dbReference type="ChEBI" id="CHEBI:18420"/>
    </ligand>
</feature>
<dbReference type="SUPFAM" id="SSF52922">
    <property type="entry name" value="TK C-terminal domain-like"/>
    <property type="match status" value="1"/>
</dbReference>
<dbReference type="Pfam" id="PF13292">
    <property type="entry name" value="DXP_synthase_N"/>
    <property type="match status" value="2"/>
</dbReference>
<sequence>MDVPCTDPALGRGLLGRVSGPADPRMLPADRLGELAGEIRGFLIEKVCAAGGHLGSGLGMVELTIAPHRVFDSPRDALLFDIGHQGYVHKLLTGRQERFATLRQAGGLSGYLCRAESAHDVIENSHASTALSYADGLAKARALAGETDRAVVAVIGDGAMTGGMVWEALDNIAAAPHRPVIIVLNDNGRSYAPTTGALAAHLARQHHNGESAPRAGPVSAQNVFTSLGLAYVGPVDGHDIPATERALHQGRALARPVVVHVLTVKGKGFPLAEEDEADCFHAVGVIDPATGRPPAPPRRHRKRPAPRTWTGIFGSELLALARRRPDLVAVTASMLRPTGLHVMAEVLPERVFDVGIAEQHAVVSAAGLATGGYHPVVALYSTFLNRALDQVLMDVALHRLPVTFVLDRAGVTGPDGPSHHGMWDISVLGIVPGMRIAAPRDAARLRELLREAVTVTDGPTCLRIPKATTGHDIRYLARMDGVDILHLSTGRSLDVLLVAAGTTAADAVEAARALEREEGIGSTVVDPRWLIPVNPALTRLAARYRLVVTVEDNIRTAGFGTHLAQACTDQGITTPVHNLGLPQAFIPHGTRNSLLADTGLDAGGITAAVLAAHHQLLRCAPIFRTTSMRRPE</sequence>
<dbReference type="CDD" id="cd02007">
    <property type="entry name" value="TPP_DXS"/>
    <property type="match status" value="1"/>
</dbReference>
<evidence type="ECO:0000313" key="12">
    <source>
        <dbReference type="EMBL" id="PAU48550.1"/>
    </source>
</evidence>
<feature type="binding site" evidence="10">
    <location>
        <position position="84"/>
    </location>
    <ligand>
        <name>thiamine diphosphate</name>
        <dbReference type="ChEBI" id="CHEBI:58937"/>
    </ligand>
</feature>
<dbReference type="CDD" id="cd07033">
    <property type="entry name" value="TPP_PYR_DXS_TK_like"/>
    <property type="match status" value="1"/>
</dbReference>
<dbReference type="PANTHER" id="PTHR43322">
    <property type="entry name" value="1-D-DEOXYXYLULOSE 5-PHOSPHATE SYNTHASE-RELATED"/>
    <property type="match status" value="1"/>
</dbReference>
<name>A0A2A2DB04_9ACTN</name>
<dbReference type="HAMAP" id="MF_00315">
    <property type="entry name" value="DXP_synth"/>
    <property type="match status" value="1"/>
</dbReference>
<evidence type="ECO:0000256" key="7">
    <source>
        <dbReference type="ARBA" id="ARBA00022977"/>
    </source>
</evidence>
<dbReference type="InterPro" id="IPR009014">
    <property type="entry name" value="Transketo_C/PFOR_II"/>
</dbReference>
<evidence type="ECO:0000256" key="2">
    <source>
        <dbReference type="ARBA" id="ARBA00011081"/>
    </source>
</evidence>
<keyword evidence="4 10" id="KW-0808">Transferase</keyword>
<keyword evidence="9 10" id="KW-0414">Isoprene biosynthesis</keyword>
<feature type="binding site" evidence="10">
    <location>
        <position position="187"/>
    </location>
    <ligand>
        <name>thiamine diphosphate</name>
        <dbReference type="ChEBI" id="CHEBI:58937"/>
    </ligand>
</feature>
<dbReference type="Gene3D" id="3.40.50.970">
    <property type="match status" value="2"/>
</dbReference>
<evidence type="ECO:0000256" key="1">
    <source>
        <dbReference type="ARBA" id="ARBA00004980"/>
    </source>
</evidence>
<comment type="similarity">
    <text evidence="2 10">Belongs to the transketolase family. DXPS subfamily.</text>
</comment>
<dbReference type="PROSITE" id="PS00802">
    <property type="entry name" value="TRANSKETOLASE_2"/>
    <property type="match status" value="1"/>
</dbReference>
<dbReference type="SUPFAM" id="SSF52518">
    <property type="entry name" value="Thiamin diphosphate-binding fold (THDP-binding)"/>
    <property type="match status" value="1"/>
</dbReference>
<reference evidence="12 13" key="1">
    <citation type="submission" date="2017-08" db="EMBL/GenBank/DDBJ databases">
        <title>Genome sequence of Streptomyces albireticuli NRRL B-1670.</title>
        <authorList>
            <person name="Graham D.E."/>
            <person name="Mahan K.M."/>
            <person name="Klingeman D.M."/>
            <person name="Hettich R.L."/>
            <person name="Parry R.J."/>
            <person name="Spain J.C."/>
        </authorList>
    </citation>
    <scope>NUCLEOTIDE SEQUENCE [LARGE SCALE GENOMIC DNA]</scope>
    <source>
        <strain evidence="12 13">NRRL B-1670</strain>
    </source>
</reference>
<dbReference type="InterPro" id="IPR049557">
    <property type="entry name" value="Transketolase_CS"/>
</dbReference>
<dbReference type="InterPro" id="IPR020826">
    <property type="entry name" value="Transketolase_BS"/>
</dbReference>
<evidence type="ECO:0000256" key="3">
    <source>
        <dbReference type="ARBA" id="ARBA00011738"/>
    </source>
</evidence>
<dbReference type="AlphaFoldDB" id="A0A2A2DB04"/>
<organism evidence="12 13">
    <name type="scientific">Streptomyces albireticuli</name>
    <dbReference type="NCBI Taxonomy" id="1940"/>
    <lineage>
        <taxon>Bacteria</taxon>
        <taxon>Bacillati</taxon>
        <taxon>Actinomycetota</taxon>
        <taxon>Actinomycetes</taxon>
        <taxon>Kitasatosporales</taxon>
        <taxon>Streptomycetaceae</taxon>
        <taxon>Streptomyces</taxon>
    </lineage>
</organism>
<dbReference type="SMART" id="SM00861">
    <property type="entry name" value="Transket_pyr"/>
    <property type="match status" value="1"/>
</dbReference>
<protein>
    <recommendedName>
        <fullName evidence="10">1-deoxy-D-xylulose-5-phosphate synthase</fullName>
        <ecNumber evidence="10">2.2.1.7</ecNumber>
    </recommendedName>
    <alternativeName>
        <fullName evidence="10">1-deoxyxylulose-5-phosphate synthase</fullName>
        <shortName evidence="10">DXP synthase</shortName>
        <shortName evidence="10">DXPS</shortName>
    </alternativeName>
</protein>
<dbReference type="GO" id="GO:0030976">
    <property type="term" value="F:thiamine pyrophosphate binding"/>
    <property type="evidence" value="ECO:0007669"/>
    <property type="project" value="UniProtKB-UniRule"/>
</dbReference>
<comment type="pathway">
    <text evidence="1 10">Metabolic intermediate biosynthesis; 1-deoxy-D-xylulose 5-phosphate biosynthesis; 1-deoxy-D-xylulose 5-phosphate from D-glyceraldehyde 3-phosphate and pyruvate: step 1/1.</text>
</comment>
<evidence type="ECO:0000256" key="5">
    <source>
        <dbReference type="ARBA" id="ARBA00022723"/>
    </source>
</evidence>
<dbReference type="UniPathway" id="UPA00064">
    <property type="reaction ID" value="UER00091"/>
</dbReference>
<keyword evidence="6 10" id="KW-0460">Magnesium</keyword>
<dbReference type="GO" id="GO:0009228">
    <property type="term" value="P:thiamine biosynthetic process"/>
    <property type="evidence" value="ECO:0007669"/>
    <property type="project" value="UniProtKB-UniRule"/>
</dbReference>
<feature type="domain" description="Transketolase-like pyrimidine-binding" evidence="11">
    <location>
        <begin position="307"/>
        <end position="471"/>
    </location>
</feature>
<dbReference type="InterPro" id="IPR033248">
    <property type="entry name" value="Transketolase_C"/>
</dbReference>
<evidence type="ECO:0000256" key="10">
    <source>
        <dbReference type="HAMAP-Rule" id="MF_00315"/>
    </source>
</evidence>
<dbReference type="FunFam" id="3.40.50.970:FF:000005">
    <property type="entry name" value="1-deoxy-D-xylulose-5-phosphate synthase"/>
    <property type="match status" value="1"/>
</dbReference>
<keyword evidence="8 10" id="KW-0786">Thiamine pyrophosphate</keyword>
<evidence type="ECO:0000256" key="8">
    <source>
        <dbReference type="ARBA" id="ARBA00023052"/>
    </source>
</evidence>
<dbReference type="Gene3D" id="3.40.50.920">
    <property type="match status" value="1"/>
</dbReference>
<comment type="catalytic activity">
    <reaction evidence="10">
        <text>D-glyceraldehyde 3-phosphate + pyruvate + H(+) = 1-deoxy-D-xylulose 5-phosphate + CO2</text>
        <dbReference type="Rhea" id="RHEA:12605"/>
        <dbReference type="ChEBI" id="CHEBI:15361"/>
        <dbReference type="ChEBI" id="CHEBI:15378"/>
        <dbReference type="ChEBI" id="CHEBI:16526"/>
        <dbReference type="ChEBI" id="CHEBI:57792"/>
        <dbReference type="ChEBI" id="CHEBI:59776"/>
        <dbReference type="EC" id="2.2.1.7"/>
    </reaction>
</comment>
<comment type="cofactor">
    <cofactor evidence="10">
        <name>Mg(2+)</name>
        <dbReference type="ChEBI" id="CHEBI:18420"/>
    </cofactor>
    <text evidence="10">Binds 1 Mg(2+) ion per subunit.</text>
</comment>
<comment type="subunit">
    <text evidence="3 10">Homodimer.</text>
</comment>
<keyword evidence="13" id="KW-1185">Reference proteome</keyword>
<feature type="binding site" evidence="10">
    <location>
        <begin position="125"/>
        <end position="127"/>
    </location>
    <ligand>
        <name>thiamine diphosphate</name>
        <dbReference type="ChEBI" id="CHEBI:58937"/>
    </ligand>
</feature>
<gene>
    <name evidence="10" type="primary">dxs</name>
    <name evidence="12" type="ORF">CK936_12685</name>
</gene>
<comment type="cofactor">
    <cofactor evidence="10">
        <name>thiamine diphosphate</name>
        <dbReference type="ChEBI" id="CHEBI:58937"/>
    </cofactor>
    <text evidence="10">Binds 1 thiamine pyrophosphate per subunit.</text>
</comment>
<dbReference type="Pfam" id="PF02780">
    <property type="entry name" value="Transketolase_C"/>
    <property type="match status" value="1"/>
</dbReference>
<evidence type="ECO:0000256" key="4">
    <source>
        <dbReference type="ARBA" id="ARBA00022679"/>
    </source>
</evidence>
<accession>A0A2A2DB04</accession>
<feature type="binding site" evidence="10">
    <location>
        <position position="269"/>
    </location>
    <ligand>
        <name>thiamine diphosphate</name>
        <dbReference type="ChEBI" id="CHEBI:58937"/>
    </ligand>
</feature>
<feature type="binding site" evidence="10">
    <location>
        <begin position="158"/>
        <end position="159"/>
    </location>
    <ligand>
        <name>thiamine diphosphate</name>
        <dbReference type="ChEBI" id="CHEBI:58937"/>
    </ligand>
</feature>
<dbReference type="GO" id="GO:0000287">
    <property type="term" value="F:magnesium ion binding"/>
    <property type="evidence" value="ECO:0007669"/>
    <property type="project" value="UniProtKB-UniRule"/>
</dbReference>
<dbReference type="NCBIfam" id="NF003933">
    <property type="entry name" value="PRK05444.2-2"/>
    <property type="match status" value="1"/>
</dbReference>
<feature type="binding site" evidence="10">
    <location>
        <position position="358"/>
    </location>
    <ligand>
        <name>thiamine diphosphate</name>
        <dbReference type="ChEBI" id="CHEBI:58937"/>
    </ligand>
</feature>
<comment type="function">
    <text evidence="10">Catalyzes the acyloin condensation reaction between C atoms 2 and 3 of pyruvate and glyceraldehyde 3-phosphate to yield 1-deoxy-D-xylulose-5-phosphate (DXP).</text>
</comment>
<keyword evidence="5 10" id="KW-0479">Metal-binding</keyword>
<dbReference type="Pfam" id="PF02779">
    <property type="entry name" value="Transket_pyr"/>
    <property type="match status" value="1"/>
</dbReference>
<comment type="caution">
    <text evidence="12">The sequence shown here is derived from an EMBL/GenBank/DDBJ whole genome shotgun (WGS) entry which is preliminary data.</text>
</comment>
<dbReference type="GO" id="GO:0008661">
    <property type="term" value="F:1-deoxy-D-xylulose-5-phosphate synthase activity"/>
    <property type="evidence" value="ECO:0007669"/>
    <property type="project" value="UniProtKB-UniRule"/>
</dbReference>
<dbReference type="PROSITE" id="PS00801">
    <property type="entry name" value="TRANSKETOLASE_1"/>
    <property type="match status" value="1"/>
</dbReference>
<dbReference type="EC" id="2.2.1.7" evidence="10"/>